<protein>
    <recommendedName>
        <fullName evidence="1">FBD domain-containing protein</fullName>
    </recommendedName>
</protein>
<dbReference type="PANTHER" id="PTHR31900">
    <property type="entry name" value="F-BOX/RNI SUPERFAMILY PROTEIN-RELATED"/>
    <property type="match status" value="1"/>
</dbReference>
<accession>A0AA41UUD3</accession>
<sequence>MILGLINAPSTTVSTFENLMHLKMEYTQGDTILEFLKFTPNLESLVIAQYLSRTVNKDAITLSLVPRCLLLHLKTIEVREFKERSEELKLVKCFLENAIVLQMLTIKSGMTPNSVAELEMKTRMTELLQMYPRASTNCTVNLPFPK</sequence>
<reference evidence="2" key="1">
    <citation type="submission" date="2022-03" db="EMBL/GenBank/DDBJ databases">
        <title>A functionally conserved STORR gene fusion in Papaver species that diverged 16.8 million years ago.</title>
        <authorList>
            <person name="Catania T."/>
        </authorList>
    </citation>
    <scope>NUCLEOTIDE SEQUENCE</scope>
    <source>
        <strain evidence="2">S-191538</strain>
    </source>
</reference>
<dbReference type="EMBL" id="JAJJMA010015978">
    <property type="protein sequence ID" value="MCL7022865.1"/>
    <property type="molecule type" value="Genomic_DNA"/>
</dbReference>
<dbReference type="Proteomes" id="UP001177140">
    <property type="component" value="Unassembled WGS sequence"/>
</dbReference>
<evidence type="ECO:0000313" key="2">
    <source>
        <dbReference type="EMBL" id="MCL7022865.1"/>
    </source>
</evidence>
<evidence type="ECO:0000259" key="1">
    <source>
        <dbReference type="SMART" id="SM00579"/>
    </source>
</evidence>
<organism evidence="2 3">
    <name type="scientific">Papaver nudicaule</name>
    <name type="common">Iceland poppy</name>
    <dbReference type="NCBI Taxonomy" id="74823"/>
    <lineage>
        <taxon>Eukaryota</taxon>
        <taxon>Viridiplantae</taxon>
        <taxon>Streptophyta</taxon>
        <taxon>Embryophyta</taxon>
        <taxon>Tracheophyta</taxon>
        <taxon>Spermatophyta</taxon>
        <taxon>Magnoliopsida</taxon>
        <taxon>Ranunculales</taxon>
        <taxon>Papaveraceae</taxon>
        <taxon>Papaveroideae</taxon>
        <taxon>Papaver</taxon>
    </lineage>
</organism>
<feature type="domain" description="FBD" evidence="1">
    <location>
        <begin position="67"/>
        <end position="143"/>
    </location>
</feature>
<dbReference type="InterPro" id="IPR006566">
    <property type="entry name" value="FBD"/>
</dbReference>
<gene>
    <name evidence="2" type="ORF">MKW94_003656</name>
</gene>
<dbReference type="SMART" id="SM00579">
    <property type="entry name" value="FBD"/>
    <property type="match status" value="1"/>
</dbReference>
<keyword evidence="3" id="KW-1185">Reference proteome</keyword>
<dbReference type="InterPro" id="IPR050232">
    <property type="entry name" value="FBL13/AtMIF1-like"/>
</dbReference>
<evidence type="ECO:0000313" key="3">
    <source>
        <dbReference type="Proteomes" id="UP001177140"/>
    </source>
</evidence>
<dbReference type="Pfam" id="PF08387">
    <property type="entry name" value="FBD"/>
    <property type="match status" value="1"/>
</dbReference>
<dbReference type="PANTHER" id="PTHR31900:SF34">
    <property type="entry name" value="EMB|CAB62440.1-RELATED"/>
    <property type="match status" value="1"/>
</dbReference>
<dbReference type="AlphaFoldDB" id="A0AA41UUD3"/>
<comment type="caution">
    <text evidence="2">The sequence shown here is derived from an EMBL/GenBank/DDBJ whole genome shotgun (WGS) entry which is preliminary data.</text>
</comment>
<name>A0AA41UUD3_PAPNU</name>
<proteinExistence type="predicted"/>